<keyword evidence="4" id="KW-0511">Multifunctional enzyme</keyword>
<organism evidence="8 9">
    <name type="scientific">Mycolicibacterium conceptionense</name>
    <dbReference type="NCBI Taxonomy" id="451644"/>
    <lineage>
        <taxon>Bacteria</taxon>
        <taxon>Bacillati</taxon>
        <taxon>Actinomycetota</taxon>
        <taxon>Actinomycetes</taxon>
        <taxon>Mycobacteriales</taxon>
        <taxon>Mycobacteriaceae</taxon>
        <taxon>Mycolicibacterium</taxon>
    </lineage>
</organism>
<dbReference type="PROSITE" id="PS52004">
    <property type="entry name" value="KS3_2"/>
    <property type="match status" value="1"/>
</dbReference>
<dbReference type="InterPro" id="IPR020841">
    <property type="entry name" value="PKS_Beta-ketoAc_synthase_dom"/>
</dbReference>
<feature type="compositionally biased region" description="Basic residues" evidence="6">
    <location>
        <begin position="303"/>
        <end position="314"/>
    </location>
</feature>
<protein>
    <submittedName>
        <fullName evidence="8">Acyl transferase domain-containing protein</fullName>
    </submittedName>
</protein>
<feature type="region of interest" description="Disordered" evidence="6">
    <location>
        <begin position="344"/>
        <end position="376"/>
    </location>
</feature>
<gene>
    <name evidence="8" type="ORF">BN970_02928</name>
</gene>
<feature type="region of interest" description="Disordered" evidence="6">
    <location>
        <begin position="294"/>
        <end position="324"/>
    </location>
</feature>
<dbReference type="GO" id="GO:0006633">
    <property type="term" value="P:fatty acid biosynthetic process"/>
    <property type="evidence" value="ECO:0007669"/>
    <property type="project" value="InterPro"/>
</dbReference>
<dbReference type="PROSITE" id="PS00606">
    <property type="entry name" value="KS3_1"/>
    <property type="match status" value="1"/>
</dbReference>
<evidence type="ECO:0000259" key="7">
    <source>
        <dbReference type="PROSITE" id="PS52004"/>
    </source>
</evidence>
<dbReference type="InterPro" id="IPR014031">
    <property type="entry name" value="Ketoacyl_synth_C"/>
</dbReference>
<evidence type="ECO:0000256" key="5">
    <source>
        <dbReference type="RuleBase" id="RU003694"/>
    </source>
</evidence>
<dbReference type="Pfam" id="PF00109">
    <property type="entry name" value="ketoacyl-synt"/>
    <property type="match status" value="1"/>
</dbReference>
<evidence type="ECO:0000256" key="2">
    <source>
        <dbReference type="ARBA" id="ARBA00022553"/>
    </source>
</evidence>
<evidence type="ECO:0000256" key="4">
    <source>
        <dbReference type="ARBA" id="ARBA00023268"/>
    </source>
</evidence>
<dbReference type="GO" id="GO:0004312">
    <property type="term" value="F:fatty acid synthase activity"/>
    <property type="evidence" value="ECO:0007669"/>
    <property type="project" value="TreeGrafter"/>
</dbReference>
<dbReference type="GO" id="GO:0005737">
    <property type="term" value="C:cytoplasm"/>
    <property type="evidence" value="ECO:0007669"/>
    <property type="project" value="TreeGrafter"/>
</dbReference>
<name>A0A0U1DE92_9MYCO</name>
<dbReference type="Proteomes" id="UP000182227">
    <property type="component" value="Unassembled WGS sequence"/>
</dbReference>
<dbReference type="Pfam" id="PF02801">
    <property type="entry name" value="Ketoacyl-synt_C"/>
    <property type="match status" value="1"/>
</dbReference>
<accession>A0A0U1DE92</accession>
<dbReference type="GO" id="GO:0004315">
    <property type="term" value="F:3-oxoacyl-[acyl-carrier-protein] synthase activity"/>
    <property type="evidence" value="ECO:0007669"/>
    <property type="project" value="InterPro"/>
</dbReference>
<sequence>MTPIAVIGMGCRLPGQIESPEQFWAALLQGDDLVTEVPAERWDAQEFYDPEPGVPGRSVSKWGAFLHDVAGFDTGFFGISEREATAIDPQHRLLLETAWEAIEHAGIDPASLSGSLTGVFMGLTHGDYQLLAADAHSIEGPYGFTGNNFSLASGRIAYHLGAHGPAYSVDSACSSSLLAVHNACRSLHDGESDVALAGGVCIVLEPRKLASGSAQGMLSPTGHCHAFDVAADGFVAGEAAAVVMLKRLADAERDGDRVLAVIRGTAVNQDGRTVNIATPSRDAQEAVYRAALAAAGGGPGDRRARRGARHGHSGRRPDRVRKPGCRLRDGRAVRVGLVEDQLRSQPIGLGRGRPDEGRAGAAARHRSAQPAFHPPA</sequence>
<feature type="compositionally biased region" description="Basic and acidic residues" evidence="6">
    <location>
        <begin position="315"/>
        <end position="324"/>
    </location>
</feature>
<evidence type="ECO:0000313" key="8">
    <source>
        <dbReference type="EMBL" id="CQD14395.1"/>
    </source>
</evidence>
<reference evidence="8 9" key="1">
    <citation type="submission" date="2015-03" db="EMBL/GenBank/DDBJ databases">
        <authorList>
            <person name="Murphy D."/>
        </authorList>
    </citation>
    <scope>NUCLEOTIDE SEQUENCE [LARGE SCALE GENOMIC DNA]</scope>
    <source>
        <strain evidence="8 9">D16</strain>
    </source>
</reference>
<keyword evidence="1" id="KW-0596">Phosphopantetheine</keyword>
<evidence type="ECO:0000313" key="9">
    <source>
        <dbReference type="Proteomes" id="UP000182227"/>
    </source>
</evidence>
<keyword evidence="3 5" id="KW-0808">Transferase</keyword>
<dbReference type="GO" id="GO:0071770">
    <property type="term" value="P:DIM/DIP cell wall layer assembly"/>
    <property type="evidence" value="ECO:0007669"/>
    <property type="project" value="TreeGrafter"/>
</dbReference>
<dbReference type="InterPro" id="IPR050091">
    <property type="entry name" value="PKS_NRPS_Biosynth_Enz"/>
</dbReference>
<dbReference type="EMBL" id="CTEF01000002">
    <property type="protein sequence ID" value="CQD14395.1"/>
    <property type="molecule type" value="Genomic_DNA"/>
</dbReference>
<evidence type="ECO:0000256" key="3">
    <source>
        <dbReference type="ARBA" id="ARBA00022679"/>
    </source>
</evidence>
<keyword evidence="2" id="KW-0597">Phosphoprotein</keyword>
<dbReference type="Gene3D" id="3.40.47.10">
    <property type="match status" value="1"/>
</dbReference>
<dbReference type="InterPro" id="IPR018201">
    <property type="entry name" value="Ketoacyl_synth_AS"/>
</dbReference>
<dbReference type="GO" id="GO:0005886">
    <property type="term" value="C:plasma membrane"/>
    <property type="evidence" value="ECO:0007669"/>
    <property type="project" value="TreeGrafter"/>
</dbReference>
<evidence type="ECO:0000256" key="6">
    <source>
        <dbReference type="SAM" id="MobiDB-lite"/>
    </source>
</evidence>
<dbReference type="AlphaFoldDB" id="A0A0U1DE92"/>
<feature type="domain" description="Ketosynthase family 3 (KS3)" evidence="7">
    <location>
        <begin position="1"/>
        <end position="376"/>
    </location>
</feature>
<comment type="similarity">
    <text evidence="5">Belongs to the thiolase-like superfamily. Beta-ketoacyl-ACP synthases family.</text>
</comment>
<dbReference type="SUPFAM" id="SSF53901">
    <property type="entry name" value="Thiolase-like"/>
    <property type="match status" value="2"/>
</dbReference>
<proteinExistence type="inferred from homology"/>
<dbReference type="PANTHER" id="PTHR43775:SF37">
    <property type="entry name" value="SI:DKEY-61P9.11"/>
    <property type="match status" value="1"/>
</dbReference>
<dbReference type="SMART" id="SM00825">
    <property type="entry name" value="PKS_KS"/>
    <property type="match status" value="1"/>
</dbReference>
<dbReference type="CDD" id="cd00833">
    <property type="entry name" value="PKS"/>
    <property type="match status" value="1"/>
</dbReference>
<dbReference type="InterPro" id="IPR016039">
    <property type="entry name" value="Thiolase-like"/>
</dbReference>
<evidence type="ECO:0000256" key="1">
    <source>
        <dbReference type="ARBA" id="ARBA00022450"/>
    </source>
</evidence>
<dbReference type="PANTHER" id="PTHR43775">
    <property type="entry name" value="FATTY ACID SYNTHASE"/>
    <property type="match status" value="1"/>
</dbReference>
<dbReference type="InterPro" id="IPR014030">
    <property type="entry name" value="Ketoacyl_synth_N"/>
</dbReference>